<dbReference type="EMBL" id="RMBX01000001">
    <property type="protein sequence ID" value="RPD42804.1"/>
    <property type="molecule type" value="Genomic_DNA"/>
</dbReference>
<dbReference type="RefSeq" id="WP_120514085.1">
    <property type="nucleotide sequence ID" value="NZ_QXZY01000001.1"/>
</dbReference>
<evidence type="ECO:0000313" key="1">
    <source>
        <dbReference type="EMBL" id="RPD42804.1"/>
    </source>
</evidence>
<evidence type="ECO:0000313" key="2">
    <source>
        <dbReference type="Proteomes" id="UP000279089"/>
    </source>
</evidence>
<evidence type="ECO:0008006" key="3">
    <source>
        <dbReference type="Google" id="ProtNLM"/>
    </source>
</evidence>
<protein>
    <recommendedName>
        <fullName evidence="3">Co-chaperone HscB C-terminal oligomerisation domain-containing protein</fullName>
    </recommendedName>
</protein>
<name>A0A3N4MFS0_9BACT</name>
<sequence length="111" mass="12939">MEYLDQLKGILEPGENFPLPELFKMEMLALTERLLELEMAASAEERAQFEKQVHELMGRQFLEVSEDIQAYARGKASLGQVTLLKEYYVKQKYCLRIMERLSTFASRDQVS</sequence>
<dbReference type="OrthoDB" id="287587at2"/>
<proteinExistence type="predicted"/>
<keyword evidence="2" id="KW-1185">Reference proteome</keyword>
<organism evidence="1 2">
    <name type="scientific">Chitinophaga barathri</name>
    <dbReference type="NCBI Taxonomy" id="1647451"/>
    <lineage>
        <taxon>Bacteria</taxon>
        <taxon>Pseudomonadati</taxon>
        <taxon>Bacteroidota</taxon>
        <taxon>Chitinophagia</taxon>
        <taxon>Chitinophagales</taxon>
        <taxon>Chitinophagaceae</taxon>
        <taxon>Chitinophaga</taxon>
    </lineage>
</organism>
<comment type="caution">
    <text evidence="1">The sequence shown here is derived from an EMBL/GenBank/DDBJ whole genome shotgun (WGS) entry which is preliminary data.</text>
</comment>
<dbReference type="Proteomes" id="UP000279089">
    <property type="component" value="Unassembled WGS sequence"/>
</dbReference>
<gene>
    <name evidence="1" type="ORF">EG028_00460</name>
</gene>
<accession>A0A3N4MFS0</accession>
<dbReference type="AlphaFoldDB" id="A0A3N4MFS0"/>
<reference evidence="2" key="1">
    <citation type="submission" date="2018-11" db="EMBL/GenBank/DDBJ databases">
        <title>Chitinophaga lutea sp.nov., isolate from arsenic contaminated soil.</title>
        <authorList>
            <person name="Zong Y."/>
        </authorList>
    </citation>
    <scope>NUCLEOTIDE SEQUENCE [LARGE SCALE GENOMIC DNA]</scope>
    <source>
        <strain evidence="2">YLT18</strain>
    </source>
</reference>